<dbReference type="InterPro" id="IPR026483">
    <property type="entry name" value="Cas_Csx17"/>
</dbReference>
<evidence type="ECO:0000313" key="3">
    <source>
        <dbReference type="Proteomes" id="UP001197247"/>
    </source>
</evidence>
<gene>
    <name evidence="2" type="primary">csx17</name>
    <name evidence="2" type="ORF">KIH74_35095</name>
</gene>
<keyword evidence="3" id="KW-1185">Reference proteome</keyword>
<evidence type="ECO:0000256" key="1">
    <source>
        <dbReference type="SAM" id="MobiDB-lite"/>
    </source>
</evidence>
<dbReference type="Proteomes" id="UP001197247">
    <property type="component" value="Unassembled WGS sequence"/>
</dbReference>
<organism evidence="2 3">
    <name type="scientific">Kineosporia corallincola</name>
    <dbReference type="NCBI Taxonomy" id="2835133"/>
    <lineage>
        <taxon>Bacteria</taxon>
        <taxon>Bacillati</taxon>
        <taxon>Actinomycetota</taxon>
        <taxon>Actinomycetes</taxon>
        <taxon>Kineosporiales</taxon>
        <taxon>Kineosporiaceae</taxon>
        <taxon>Kineosporia</taxon>
    </lineage>
</organism>
<feature type="region of interest" description="Disordered" evidence="1">
    <location>
        <begin position="672"/>
        <end position="699"/>
    </location>
</feature>
<name>A0ABS5TTU8_9ACTN</name>
<sequence length="833" mass="90725">MSATVRLPLPGCRSDTLGGYLTGLGVWRAVVRLLDSRVRAFWDDGTMVLEFSSTGQTFPLRTVSDLAQALLEQFSPLPLVSPWNAGSGFAGNGKSKEAEQNLAAVLASEDPRLAGLRSAVETGFRVVSVGRLRGWGGSGPELWDKKSKANVITLCRNQLPDDALAWLDATIAPTQDSSGQPALAFNRLLGTGGNFGRQDLQTTYIARALTVLTDRRHQRSVSGWMRQVLTGDEGTPYLREAVGQYDPGRAGGIASTPGEKLDDSGFANPWSFLFTIEGALFFTAGVVRRQGARNTGTALPFLVRASTVGYATAAAGETVSAELWAPEWDEPAGLAEITQVFREARSDWGNHTASSGLDQARALSSRGVAAGLTRFNRFLFASRLGQNPLAVPAGTVTVQRRPGVDLTTPLDTWRDRLRRLDDRLPQSIRRQQRELDQNLLALATGRPDAIGSTLRAVGRLHQDISRSREVTAAVPPLLLPSPLDWVRNIRDSDPLLADRPEFRLALTYATMTPAPDPKETHSGDSSAESTSTSDAGRPRRRPSPLRLLLSPVLEETSHRGLLTGRLAWSGRRATFSHPDPVRALAAVHQYLATSSLPDPYRLPANSGWPSPASAGIVTHTPSARQATRDDLIHLVNGFDDDLFAELLFGFLLFNWSIWDRGDLASILSTASRDDATGDSHRPMKKAVPETDPTERAHDSPPWWPRPLALLLPFFSLGPLRVRLTEDDPPQGRELLLRANRSWPAQLRAGRIDDVTRDALRRLRIAGVRPVSDPRAFDLQRIDSALGHRLSAALMAPAAKATYVSAFYAVCRPPSTVPTPVPEPLDDIEEIQSA</sequence>
<protein>
    <submittedName>
        <fullName evidence="2">Type I-U CRISPR-associated protein Csx17</fullName>
    </submittedName>
</protein>
<feature type="compositionally biased region" description="Low complexity" evidence="1">
    <location>
        <begin position="523"/>
        <end position="535"/>
    </location>
</feature>
<feature type="region of interest" description="Disordered" evidence="1">
    <location>
        <begin position="512"/>
        <end position="546"/>
    </location>
</feature>
<dbReference type="NCBIfam" id="TIGR04113">
    <property type="entry name" value="cas_csx17"/>
    <property type="match status" value="1"/>
</dbReference>
<accession>A0ABS5TTU8</accession>
<dbReference type="RefSeq" id="WP_214160764.1">
    <property type="nucleotide sequence ID" value="NZ_JAHBAY010000025.1"/>
</dbReference>
<proteinExistence type="predicted"/>
<reference evidence="2 3" key="1">
    <citation type="submission" date="2021-05" db="EMBL/GenBank/DDBJ databases">
        <title>Kineosporia and Streptomyces sp. nov. two new marine actinobacteria isolated from Coral.</title>
        <authorList>
            <person name="Buangrab K."/>
            <person name="Sutthacheep M."/>
            <person name="Yeemin T."/>
            <person name="Harunari E."/>
            <person name="Igarashi Y."/>
            <person name="Kanchanasin P."/>
            <person name="Tanasupawat S."/>
            <person name="Phongsopitanun W."/>
        </authorList>
    </citation>
    <scope>NUCLEOTIDE SEQUENCE [LARGE SCALE GENOMIC DNA]</scope>
    <source>
        <strain evidence="2 3">J2-2</strain>
    </source>
</reference>
<feature type="compositionally biased region" description="Basic and acidic residues" evidence="1">
    <location>
        <begin position="672"/>
        <end position="698"/>
    </location>
</feature>
<evidence type="ECO:0000313" key="2">
    <source>
        <dbReference type="EMBL" id="MBT0774224.1"/>
    </source>
</evidence>
<comment type="caution">
    <text evidence="2">The sequence shown here is derived from an EMBL/GenBank/DDBJ whole genome shotgun (WGS) entry which is preliminary data.</text>
</comment>
<dbReference type="EMBL" id="JAHBAY010000025">
    <property type="protein sequence ID" value="MBT0774224.1"/>
    <property type="molecule type" value="Genomic_DNA"/>
</dbReference>